<dbReference type="InterPro" id="IPR051058">
    <property type="entry name" value="GDSL_Est/Lipase"/>
</dbReference>
<proteinExistence type="predicted"/>
<keyword evidence="4" id="KW-1185">Reference proteome</keyword>
<evidence type="ECO:0000256" key="2">
    <source>
        <dbReference type="SAM" id="SignalP"/>
    </source>
</evidence>
<evidence type="ECO:0000313" key="3">
    <source>
        <dbReference type="EMBL" id="EPB84492.1"/>
    </source>
</evidence>
<gene>
    <name evidence="3" type="ORF">HMPREF1544_08728</name>
</gene>
<dbReference type="OMA" id="NSWFLGH"/>
<dbReference type="Proteomes" id="UP000014254">
    <property type="component" value="Unassembled WGS sequence"/>
</dbReference>
<evidence type="ECO:0000313" key="4">
    <source>
        <dbReference type="Proteomes" id="UP000014254"/>
    </source>
</evidence>
<sequence>MKLSTLVSFLALSASVVSAFNKIVAYGDSYTDNGNDYLHSGFPSTPPYWEGRFSNGPTWLEYVDEKLTGIDVVNVCNGGSTLNNADVYSAFNGWIVPGFQQQVLTTYVNGTSDDLYLLFHGHNDMFSLARPDLYNIVNKNYTKEAAAANFVKGAELLVNMYGAKNFLIVNLSPFDQWPAVPEDKKQQVGQTVVDFNSLVKDMTPKALPNATVNFLDLHSWMEGKLAHPESLGLETSNGPCVWGIGNTTACKDPEKHFFWDSYHPSKAVHAALGSWALEQIVDLYNITLH</sequence>
<name>S2J808_MUCC1</name>
<dbReference type="InterPro" id="IPR036514">
    <property type="entry name" value="SGNH_hydro_sf"/>
</dbReference>
<evidence type="ECO:0008006" key="5">
    <source>
        <dbReference type="Google" id="ProtNLM"/>
    </source>
</evidence>
<dbReference type="EMBL" id="KE124037">
    <property type="protein sequence ID" value="EPB84492.1"/>
    <property type="molecule type" value="Genomic_DNA"/>
</dbReference>
<dbReference type="PANTHER" id="PTHR45648:SF22">
    <property type="entry name" value="GDSL LIPASE_ACYLHYDROLASE FAMILY PROTEIN (AFU_ORTHOLOGUE AFUA_4G14700)"/>
    <property type="match status" value="1"/>
</dbReference>
<dbReference type="CDD" id="cd01846">
    <property type="entry name" value="fatty_acyltransferase_like"/>
    <property type="match status" value="1"/>
</dbReference>
<dbReference type="InterPro" id="IPR001087">
    <property type="entry name" value="GDSL"/>
</dbReference>
<dbReference type="PANTHER" id="PTHR45648">
    <property type="entry name" value="GDSL LIPASE/ACYLHYDROLASE FAMILY PROTEIN (AFU_ORTHOLOGUE AFUA_4G14700)"/>
    <property type="match status" value="1"/>
</dbReference>
<dbReference type="STRING" id="1220926.S2J808"/>
<feature type="signal peptide" evidence="2">
    <location>
        <begin position="1"/>
        <end position="19"/>
    </location>
</feature>
<dbReference type="SUPFAM" id="SSF52266">
    <property type="entry name" value="SGNH hydrolase"/>
    <property type="match status" value="1"/>
</dbReference>
<protein>
    <recommendedName>
        <fullName evidence="5">SGNH hydrolase-type esterase domain-containing protein</fullName>
    </recommendedName>
</protein>
<keyword evidence="1" id="KW-0378">Hydrolase</keyword>
<dbReference type="Gene3D" id="3.40.50.1110">
    <property type="entry name" value="SGNH hydrolase"/>
    <property type="match status" value="1"/>
</dbReference>
<dbReference type="Pfam" id="PF00657">
    <property type="entry name" value="Lipase_GDSL"/>
    <property type="match status" value="1"/>
</dbReference>
<dbReference type="OrthoDB" id="1600564at2759"/>
<reference evidence="4" key="1">
    <citation type="submission" date="2013-05" db="EMBL/GenBank/DDBJ databases">
        <title>The Genome sequence of Mucor circinelloides f. circinelloides 1006PhL.</title>
        <authorList>
            <consortium name="The Broad Institute Genomics Platform"/>
            <person name="Cuomo C."/>
            <person name="Earl A."/>
            <person name="Findley K."/>
            <person name="Lee S.C."/>
            <person name="Walker B."/>
            <person name="Young S."/>
            <person name="Zeng Q."/>
            <person name="Gargeya S."/>
            <person name="Fitzgerald M."/>
            <person name="Haas B."/>
            <person name="Abouelleil A."/>
            <person name="Allen A.W."/>
            <person name="Alvarado L."/>
            <person name="Arachchi H.M."/>
            <person name="Berlin A.M."/>
            <person name="Chapman S.B."/>
            <person name="Gainer-Dewar J."/>
            <person name="Goldberg J."/>
            <person name="Griggs A."/>
            <person name="Gujja S."/>
            <person name="Hansen M."/>
            <person name="Howarth C."/>
            <person name="Imamovic A."/>
            <person name="Ireland A."/>
            <person name="Larimer J."/>
            <person name="McCowan C."/>
            <person name="Murphy C."/>
            <person name="Pearson M."/>
            <person name="Poon T.W."/>
            <person name="Priest M."/>
            <person name="Roberts A."/>
            <person name="Saif S."/>
            <person name="Shea T."/>
            <person name="Sisk P."/>
            <person name="Sykes S."/>
            <person name="Wortman J."/>
            <person name="Nusbaum C."/>
            <person name="Birren B."/>
        </authorList>
    </citation>
    <scope>NUCLEOTIDE SEQUENCE [LARGE SCALE GENOMIC DNA]</scope>
    <source>
        <strain evidence="4">1006PhL</strain>
    </source>
</reference>
<feature type="chain" id="PRO_5004496987" description="SGNH hydrolase-type esterase domain-containing protein" evidence="2">
    <location>
        <begin position="20"/>
        <end position="289"/>
    </location>
</feature>
<evidence type="ECO:0000256" key="1">
    <source>
        <dbReference type="ARBA" id="ARBA00022801"/>
    </source>
</evidence>
<keyword evidence="2" id="KW-0732">Signal</keyword>
<dbReference type="AlphaFoldDB" id="S2J808"/>
<dbReference type="VEuPathDB" id="FungiDB:HMPREF1544_08728"/>
<dbReference type="eggNOG" id="ENOG502SKVX">
    <property type="taxonomic scope" value="Eukaryota"/>
</dbReference>
<dbReference type="GO" id="GO:0016788">
    <property type="term" value="F:hydrolase activity, acting on ester bonds"/>
    <property type="evidence" value="ECO:0007669"/>
    <property type="project" value="InterPro"/>
</dbReference>
<organism evidence="3 4">
    <name type="scientific">Mucor circinelloides f. circinelloides (strain 1006PhL)</name>
    <name type="common">Mucormycosis agent</name>
    <name type="synonym">Calyptromyces circinelloides</name>
    <dbReference type="NCBI Taxonomy" id="1220926"/>
    <lineage>
        <taxon>Eukaryota</taxon>
        <taxon>Fungi</taxon>
        <taxon>Fungi incertae sedis</taxon>
        <taxon>Mucoromycota</taxon>
        <taxon>Mucoromycotina</taxon>
        <taxon>Mucoromycetes</taxon>
        <taxon>Mucorales</taxon>
        <taxon>Mucorineae</taxon>
        <taxon>Mucoraceae</taxon>
        <taxon>Mucor</taxon>
    </lineage>
</organism>
<dbReference type="InParanoid" id="S2J808"/>
<accession>S2J808</accession>